<dbReference type="InterPro" id="IPR002078">
    <property type="entry name" value="Sigma_54_int"/>
</dbReference>
<dbReference type="Gene3D" id="1.10.8.60">
    <property type="match status" value="1"/>
</dbReference>
<keyword evidence="4" id="KW-0238">DNA-binding</keyword>
<sequence length="483" mass="53708">MVNFTESSILWIDASRRLTSTELAEFGDQGFKLKQFGLGQLSSAELSLADVVIIRPINGLDELDQIKNLLQQSARTPVIVVRLGLDQFELGIEAMKRGVGTVVSAENINASDWLNIIADLDLPKNYNQPAYVFVDPTSRKLLALTERVAETDVTVLLAGPTGSGKEVLARILHESSPRHAAPFVAFNCAAMSESLIEDMLFGHEKGSFTGATKAQPGLFEQAQSGTIFLDEVGEMSFQLQAKLLRVLQERTVTRLGGQKPVTLDLRVIAATNRDLKEAIEERVFREDLYFRLSAFKITLPPLRERPLDILPLAHQFLDTQLSKGSRATITPEASEMLVSYSWPGNVRELQNVIVRAQVLSSQGLIQPDHLVFDDIAREDNDDSQWRDYPVFNKPKLNQDVKADKLATEDGALKAKVKASNAHQAESLSRAIKASEREIIMSVLHESKNREQAAEKLGISPRTLRHKLQRFRKDGMAVTAAYVR</sequence>
<evidence type="ECO:0000256" key="3">
    <source>
        <dbReference type="ARBA" id="ARBA00023015"/>
    </source>
</evidence>
<dbReference type="FunFam" id="3.40.50.300:FF:000006">
    <property type="entry name" value="DNA-binding transcriptional regulator NtrC"/>
    <property type="match status" value="1"/>
</dbReference>
<dbReference type="InterPro" id="IPR009057">
    <property type="entry name" value="Homeodomain-like_sf"/>
</dbReference>
<dbReference type="Pfam" id="PF02954">
    <property type="entry name" value="HTH_8"/>
    <property type="match status" value="1"/>
</dbReference>
<name>A0A520MFW6_9GAMM</name>
<dbReference type="EMBL" id="SHBP01000006">
    <property type="protein sequence ID" value="RZO20061.1"/>
    <property type="molecule type" value="Genomic_DNA"/>
</dbReference>
<dbReference type="SMART" id="SM00382">
    <property type="entry name" value="AAA"/>
    <property type="match status" value="1"/>
</dbReference>
<feature type="domain" description="Sigma-54 factor interaction" evidence="6">
    <location>
        <begin position="131"/>
        <end position="358"/>
    </location>
</feature>
<dbReference type="Proteomes" id="UP000315889">
    <property type="component" value="Unassembled WGS sequence"/>
</dbReference>
<gene>
    <name evidence="7" type="ORF">EVB03_05530</name>
</gene>
<dbReference type="GO" id="GO:0005524">
    <property type="term" value="F:ATP binding"/>
    <property type="evidence" value="ECO:0007669"/>
    <property type="project" value="UniProtKB-KW"/>
</dbReference>
<dbReference type="Pfam" id="PF00158">
    <property type="entry name" value="Sigma54_activat"/>
    <property type="match status" value="1"/>
</dbReference>
<dbReference type="Gene3D" id="3.40.50.300">
    <property type="entry name" value="P-loop containing nucleotide triphosphate hydrolases"/>
    <property type="match status" value="1"/>
</dbReference>
<dbReference type="InterPro" id="IPR027417">
    <property type="entry name" value="P-loop_NTPase"/>
</dbReference>
<organism evidence="7 8">
    <name type="scientific">SAR92 clade bacterium</name>
    <dbReference type="NCBI Taxonomy" id="2315479"/>
    <lineage>
        <taxon>Bacteria</taxon>
        <taxon>Pseudomonadati</taxon>
        <taxon>Pseudomonadota</taxon>
        <taxon>Gammaproteobacteria</taxon>
        <taxon>Cellvibrionales</taxon>
        <taxon>Porticoccaceae</taxon>
        <taxon>SAR92 clade</taxon>
    </lineage>
</organism>
<dbReference type="InterPro" id="IPR025944">
    <property type="entry name" value="Sigma_54_int_dom_CS"/>
</dbReference>
<keyword evidence="3" id="KW-0805">Transcription regulation</keyword>
<keyword evidence="2" id="KW-0067">ATP-binding</keyword>
<dbReference type="InterPro" id="IPR002197">
    <property type="entry name" value="HTH_Fis"/>
</dbReference>
<dbReference type="PANTHER" id="PTHR32071:SF21">
    <property type="entry name" value="TRANSCRIPTIONAL REGULATORY PROTEIN FLGR"/>
    <property type="match status" value="1"/>
</dbReference>
<proteinExistence type="predicted"/>
<evidence type="ECO:0000313" key="7">
    <source>
        <dbReference type="EMBL" id="RZO20061.1"/>
    </source>
</evidence>
<comment type="caution">
    <text evidence="7">The sequence shown here is derived from an EMBL/GenBank/DDBJ whole genome shotgun (WGS) entry which is preliminary data.</text>
</comment>
<dbReference type="AlphaFoldDB" id="A0A520MFW6"/>
<dbReference type="Pfam" id="PF25601">
    <property type="entry name" value="AAA_lid_14"/>
    <property type="match status" value="1"/>
</dbReference>
<evidence type="ECO:0000313" key="8">
    <source>
        <dbReference type="Proteomes" id="UP000315889"/>
    </source>
</evidence>
<dbReference type="GO" id="GO:0006355">
    <property type="term" value="P:regulation of DNA-templated transcription"/>
    <property type="evidence" value="ECO:0007669"/>
    <property type="project" value="InterPro"/>
</dbReference>
<dbReference type="GO" id="GO:0043565">
    <property type="term" value="F:sequence-specific DNA binding"/>
    <property type="evidence" value="ECO:0007669"/>
    <property type="project" value="InterPro"/>
</dbReference>
<evidence type="ECO:0000256" key="5">
    <source>
        <dbReference type="ARBA" id="ARBA00023163"/>
    </source>
</evidence>
<evidence type="ECO:0000256" key="2">
    <source>
        <dbReference type="ARBA" id="ARBA00022840"/>
    </source>
</evidence>
<dbReference type="SUPFAM" id="SSF46689">
    <property type="entry name" value="Homeodomain-like"/>
    <property type="match status" value="1"/>
</dbReference>
<dbReference type="InterPro" id="IPR003593">
    <property type="entry name" value="AAA+_ATPase"/>
</dbReference>
<dbReference type="PANTHER" id="PTHR32071">
    <property type="entry name" value="TRANSCRIPTIONAL REGULATORY PROTEIN"/>
    <property type="match status" value="1"/>
</dbReference>
<evidence type="ECO:0000256" key="1">
    <source>
        <dbReference type="ARBA" id="ARBA00022741"/>
    </source>
</evidence>
<dbReference type="SUPFAM" id="SSF52540">
    <property type="entry name" value="P-loop containing nucleoside triphosphate hydrolases"/>
    <property type="match status" value="1"/>
</dbReference>
<dbReference type="Gene3D" id="1.10.10.60">
    <property type="entry name" value="Homeodomain-like"/>
    <property type="match status" value="1"/>
</dbReference>
<accession>A0A520MFW6</accession>
<protein>
    <submittedName>
        <fullName evidence="7">Sigma-54-dependent Fis family transcriptional regulator</fullName>
    </submittedName>
</protein>
<keyword evidence="5" id="KW-0804">Transcription</keyword>
<reference evidence="7 8" key="1">
    <citation type="submission" date="2019-02" db="EMBL/GenBank/DDBJ databases">
        <title>Prokaryotic population dynamics and viral predation in marine succession experiment using metagenomics: the confinement effect.</title>
        <authorList>
            <person name="Haro-Moreno J.M."/>
            <person name="Rodriguez-Valera F."/>
            <person name="Lopez-Perez M."/>
        </authorList>
    </citation>
    <scope>NUCLEOTIDE SEQUENCE [LARGE SCALE GENOMIC DNA]</scope>
    <source>
        <strain evidence="7">MED-G170</strain>
    </source>
</reference>
<keyword evidence="1" id="KW-0547">Nucleotide-binding</keyword>
<dbReference type="CDD" id="cd00009">
    <property type="entry name" value="AAA"/>
    <property type="match status" value="1"/>
</dbReference>
<evidence type="ECO:0000256" key="4">
    <source>
        <dbReference type="ARBA" id="ARBA00023125"/>
    </source>
</evidence>
<evidence type="ECO:0000259" key="6">
    <source>
        <dbReference type="PROSITE" id="PS50045"/>
    </source>
</evidence>
<dbReference type="InterPro" id="IPR058031">
    <property type="entry name" value="AAA_lid_NorR"/>
</dbReference>
<dbReference type="PROSITE" id="PS00688">
    <property type="entry name" value="SIGMA54_INTERACT_3"/>
    <property type="match status" value="1"/>
</dbReference>
<dbReference type="PROSITE" id="PS50045">
    <property type="entry name" value="SIGMA54_INTERACT_4"/>
    <property type="match status" value="1"/>
</dbReference>